<proteinExistence type="predicted"/>
<name>A0A3S0WUD9_9PROT</name>
<gene>
    <name evidence="1" type="ORF">EJ913_31155</name>
</gene>
<reference evidence="1 2" key="1">
    <citation type="submission" date="2018-12" db="EMBL/GenBank/DDBJ databases">
        <authorList>
            <person name="Yang Y."/>
        </authorList>
    </citation>
    <scope>NUCLEOTIDE SEQUENCE [LARGE SCALE GENOMIC DNA]</scope>
    <source>
        <strain evidence="1 2">GSF71</strain>
    </source>
</reference>
<sequence>MHHPEALEPIVAFLRGLGLGVEYGEGAHNGFLPGVNIHGGVIHVDPDTLVGSGDLLHEAGHIIVVPRHYWPRLGTDLLADTEALIAEQTGPDRSPDPRLVLAAGQGEFMAQAWSYAAALHLGLSPGCVFFPGAYKYHQYEGLHPLAAWLERGSHYGPLFLAQSGMTGFSGLFAHMDDNGLPPFPHMTRWSLN</sequence>
<accession>A0A3S0WUD9</accession>
<dbReference type="EMBL" id="RZIJ01000066">
    <property type="protein sequence ID" value="RUQ59380.1"/>
    <property type="molecule type" value="Genomic_DNA"/>
</dbReference>
<comment type="caution">
    <text evidence="1">The sequence shown here is derived from an EMBL/GenBank/DDBJ whole genome shotgun (WGS) entry which is preliminary data.</text>
</comment>
<organism evidence="1 2">
    <name type="scientific">Azospirillum doebereinerae</name>
    <dbReference type="NCBI Taxonomy" id="92933"/>
    <lineage>
        <taxon>Bacteria</taxon>
        <taxon>Pseudomonadati</taxon>
        <taxon>Pseudomonadota</taxon>
        <taxon>Alphaproteobacteria</taxon>
        <taxon>Rhodospirillales</taxon>
        <taxon>Azospirillaceae</taxon>
        <taxon>Azospirillum</taxon>
    </lineage>
</organism>
<keyword evidence="2" id="KW-1185">Reference proteome</keyword>
<dbReference type="AlphaFoldDB" id="A0A3S0WUD9"/>
<dbReference type="Proteomes" id="UP000280346">
    <property type="component" value="Unassembled WGS sequence"/>
</dbReference>
<protein>
    <submittedName>
        <fullName evidence="1">Uncharacterized protein</fullName>
    </submittedName>
</protein>
<dbReference type="OrthoDB" id="1441538at2"/>
<dbReference type="RefSeq" id="WP_127005214.1">
    <property type="nucleotide sequence ID" value="NZ_CP173192.1"/>
</dbReference>
<evidence type="ECO:0000313" key="1">
    <source>
        <dbReference type="EMBL" id="RUQ59380.1"/>
    </source>
</evidence>
<evidence type="ECO:0000313" key="2">
    <source>
        <dbReference type="Proteomes" id="UP000280346"/>
    </source>
</evidence>